<protein>
    <recommendedName>
        <fullName evidence="4">Integral membrane protein</fullName>
    </recommendedName>
</protein>
<dbReference type="Proteomes" id="UP000502706">
    <property type="component" value="Chromosome"/>
</dbReference>
<evidence type="ECO:0000256" key="1">
    <source>
        <dbReference type="SAM" id="Phobius"/>
    </source>
</evidence>
<evidence type="ECO:0000313" key="3">
    <source>
        <dbReference type="Proteomes" id="UP000502706"/>
    </source>
</evidence>
<dbReference type="EMBL" id="CP045121">
    <property type="protein sequence ID" value="QIN78569.1"/>
    <property type="molecule type" value="Genomic_DNA"/>
</dbReference>
<dbReference type="RefSeq" id="WP_166394802.1">
    <property type="nucleotide sequence ID" value="NZ_CP045121.1"/>
</dbReference>
<proteinExistence type="predicted"/>
<keyword evidence="3" id="KW-1185">Reference proteome</keyword>
<gene>
    <name evidence="2" type="ORF">GBA65_08605</name>
</gene>
<sequence length="64" mass="6623">MRWVLLILGGLMVVVGGTWLLQGVGILPGSFMTGQAFWAVVGAVVLVAGAALCSAGVRAGRRRR</sequence>
<feature type="transmembrane region" description="Helical" evidence="1">
    <location>
        <begin position="36"/>
        <end position="57"/>
    </location>
</feature>
<evidence type="ECO:0008006" key="4">
    <source>
        <dbReference type="Google" id="ProtNLM"/>
    </source>
</evidence>
<keyword evidence="1" id="KW-0472">Membrane</keyword>
<organism evidence="2 3">
    <name type="scientific">Rubrobacter marinus</name>
    <dbReference type="NCBI Taxonomy" id="2653852"/>
    <lineage>
        <taxon>Bacteria</taxon>
        <taxon>Bacillati</taxon>
        <taxon>Actinomycetota</taxon>
        <taxon>Rubrobacteria</taxon>
        <taxon>Rubrobacterales</taxon>
        <taxon>Rubrobacteraceae</taxon>
        <taxon>Rubrobacter</taxon>
    </lineage>
</organism>
<reference evidence="2 3" key="1">
    <citation type="submission" date="2019-10" db="EMBL/GenBank/DDBJ databases">
        <title>Rubrobacter sp nov SCSIO 52915 isolated from a deep-sea sediment in the South China Sea.</title>
        <authorList>
            <person name="Chen R.W."/>
        </authorList>
    </citation>
    <scope>NUCLEOTIDE SEQUENCE [LARGE SCALE GENOMIC DNA]</scope>
    <source>
        <strain evidence="2 3">SCSIO 52915</strain>
    </source>
</reference>
<keyword evidence="1" id="KW-0812">Transmembrane</keyword>
<name>A0A6G8PWH6_9ACTN</name>
<keyword evidence="1" id="KW-1133">Transmembrane helix</keyword>
<evidence type="ECO:0000313" key="2">
    <source>
        <dbReference type="EMBL" id="QIN78569.1"/>
    </source>
</evidence>
<dbReference type="AlphaFoldDB" id="A0A6G8PWH6"/>
<accession>A0A6G8PWH6</accession>
<dbReference type="KEGG" id="rmar:GBA65_08605"/>